<dbReference type="MEROPS" id="M41.A11"/>
<dbReference type="Gene3D" id="1.20.58.760">
    <property type="entry name" value="Peptidase M41"/>
    <property type="match status" value="1"/>
</dbReference>
<evidence type="ECO:0000256" key="4">
    <source>
        <dbReference type="ARBA" id="ARBA00010550"/>
    </source>
</evidence>
<dbReference type="PANTHER" id="PTHR23076">
    <property type="entry name" value="METALLOPROTEASE M41 FTSH"/>
    <property type="match status" value="1"/>
</dbReference>
<evidence type="ECO:0000313" key="20">
    <source>
        <dbReference type="Proteomes" id="UP000035682"/>
    </source>
</evidence>
<evidence type="ECO:0000256" key="13">
    <source>
        <dbReference type="ARBA" id="ARBA00022989"/>
    </source>
</evidence>
<evidence type="ECO:0000256" key="3">
    <source>
        <dbReference type="ARBA" id="ARBA00010044"/>
    </source>
</evidence>
<dbReference type="RefSeq" id="XP_024506964.1">
    <property type="nucleotide sequence ID" value="XM_024653493.1"/>
</dbReference>
<dbReference type="Pfam" id="PF00004">
    <property type="entry name" value="AAA"/>
    <property type="match status" value="1"/>
</dbReference>
<feature type="transmembrane region" description="Helical" evidence="17">
    <location>
        <begin position="107"/>
        <end position="128"/>
    </location>
</feature>
<dbReference type="EMBL" id="LN609529">
    <property type="protein sequence ID" value="CEF67764.1"/>
    <property type="molecule type" value="Genomic_DNA"/>
</dbReference>
<dbReference type="InterPro" id="IPR041569">
    <property type="entry name" value="AAA_lid_3"/>
</dbReference>
<comment type="similarity">
    <text evidence="4">In the N-terminal section; belongs to the AAA ATPase family.</text>
</comment>
<evidence type="ECO:0000313" key="19">
    <source>
        <dbReference type="EMBL" id="CEF67764.1"/>
    </source>
</evidence>
<dbReference type="InterPro" id="IPR003593">
    <property type="entry name" value="AAA+_ATPase"/>
</dbReference>
<dbReference type="GO" id="GO:0006515">
    <property type="term" value="P:protein quality control for misfolded or incompletely synthesized proteins"/>
    <property type="evidence" value="ECO:0007669"/>
    <property type="project" value="TreeGrafter"/>
</dbReference>
<dbReference type="WBParaSite" id="SRAE_2000242600.1">
    <property type="protein sequence ID" value="SRAE_2000242600.1"/>
    <property type="gene ID" value="WBGene00262636"/>
</dbReference>
<gene>
    <name evidence="19 21 22" type="ORF">SRAE_2000242600</name>
</gene>
<dbReference type="Pfam" id="PF01434">
    <property type="entry name" value="Peptidase_M41"/>
    <property type="match status" value="1"/>
</dbReference>
<dbReference type="SMART" id="SM00382">
    <property type="entry name" value="AAA"/>
    <property type="match status" value="1"/>
</dbReference>
<dbReference type="GeneID" id="36380129"/>
<accession>A0A090MYT9</accession>
<dbReference type="OrthoDB" id="1413014at2759"/>
<name>A0A090MYT9_STRRB</name>
<dbReference type="GO" id="GO:0005743">
    <property type="term" value="C:mitochondrial inner membrane"/>
    <property type="evidence" value="ECO:0007669"/>
    <property type="project" value="TreeGrafter"/>
</dbReference>
<evidence type="ECO:0000256" key="7">
    <source>
        <dbReference type="ARBA" id="ARBA00022723"/>
    </source>
</evidence>
<evidence type="ECO:0000313" key="21">
    <source>
        <dbReference type="WBParaSite" id="SRAE_2000242600.1"/>
    </source>
</evidence>
<evidence type="ECO:0000256" key="6">
    <source>
        <dbReference type="ARBA" id="ARBA00022692"/>
    </source>
</evidence>
<evidence type="ECO:0000256" key="10">
    <source>
        <dbReference type="ARBA" id="ARBA00022833"/>
    </source>
</evidence>
<evidence type="ECO:0000256" key="8">
    <source>
        <dbReference type="ARBA" id="ARBA00022741"/>
    </source>
</evidence>
<keyword evidence="9" id="KW-0378">Hydrolase</keyword>
<dbReference type="InterPro" id="IPR000642">
    <property type="entry name" value="Peptidase_M41"/>
</dbReference>
<keyword evidence="6 17" id="KW-0812">Transmembrane</keyword>
<dbReference type="FunFam" id="1.20.58.760:FF:000002">
    <property type="entry name" value="ATP-dependent zinc metalloprotease FtsH"/>
    <property type="match status" value="1"/>
</dbReference>
<dbReference type="SUPFAM" id="SSF52540">
    <property type="entry name" value="P-loop containing nucleoside triphosphate hydrolases"/>
    <property type="match status" value="1"/>
</dbReference>
<dbReference type="Pfam" id="PF17862">
    <property type="entry name" value="AAA_lid_3"/>
    <property type="match status" value="1"/>
</dbReference>
<reference evidence="19 20" key="1">
    <citation type="submission" date="2014-09" db="EMBL/GenBank/DDBJ databases">
        <authorList>
            <person name="Martin A.A."/>
        </authorList>
    </citation>
    <scope>NUCLEOTIDE SEQUENCE</scope>
    <source>
        <strain evidence="20">ED321</strain>
        <strain evidence="19">ED321 Heterogonic</strain>
    </source>
</reference>
<dbReference type="PROSITE" id="PS00674">
    <property type="entry name" value="AAA"/>
    <property type="match status" value="1"/>
</dbReference>
<evidence type="ECO:0000256" key="17">
    <source>
        <dbReference type="SAM" id="Phobius"/>
    </source>
</evidence>
<dbReference type="GO" id="GO:0046872">
    <property type="term" value="F:metal ion binding"/>
    <property type="evidence" value="ECO:0007669"/>
    <property type="project" value="UniProtKB-KW"/>
</dbReference>
<evidence type="ECO:0000256" key="12">
    <source>
        <dbReference type="ARBA" id="ARBA00022946"/>
    </source>
</evidence>
<dbReference type="Proteomes" id="UP000035682">
    <property type="component" value="Unplaced"/>
</dbReference>
<dbReference type="Gene3D" id="3.40.50.300">
    <property type="entry name" value="P-loop containing nucleotide triphosphate hydrolases"/>
    <property type="match status" value="1"/>
</dbReference>
<dbReference type="FunFam" id="3.40.50.300:FF:000277">
    <property type="entry name" value="ATP-dependent zinc metalloprotease FtsH"/>
    <property type="match status" value="1"/>
</dbReference>
<dbReference type="InterPro" id="IPR027417">
    <property type="entry name" value="P-loop_NTPase"/>
</dbReference>
<keyword evidence="11 16" id="KW-0067">ATP-binding</keyword>
<keyword evidence="15 17" id="KW-0472">Membrane</keyword>
<keyword evidence="12" id="KW-0809">Transit peptide</keyword>
<proteinExistence type="inferred from homology"/>
<keyword evidence="7" id="KW-0479">Metal-binding</keyword>
<keyword evidence="13 17" id="KW-1133">Transmembrane helix</keyword>
<dbReference type="GO" id="GO:0007005">
    <property type="term" value="P:mitochondrion organization"/>
    <property type="evidence" value="ECO:0007669"/>
    <property type="project" value="TreeGrafter"/>
</dbReference>
<dbReference type="GO" id="GO:0004176">
    <property type="term" value="F:ATP-dependent peptidase activity"/>
    <property type="evidence" value="ECO:0007669"/>
    <property type="project" value="InterPro"/>
</dbReference>
<keyword evidence="10" id="KW-0862">Zinc</keyword>
<dbReference type="FunFam" id="1.10.8.60:FF:000001">
    <property type="entry name" value="ATP-dependent zinc metalloprotease FtsH"/>
    <property type="match status" value="1"/>
</dbReference>
<comment type="similarity">
    <text evidence="16">Belongs to the AAA ATPase family.</text>
</comment>
<dbReference type="InterPro" id="IPR003959">
    <property type="entry name" value="ATPase_AAA_core"/>
</dbReference>
<keyword evidence="5 19" id="KW-0645">Protease</keyword>
<reference evidence="21" key="2">
    <citation type="submission" date="2020-12" db="UniProtKB">
        <authorList>
            <consortium name="WormBaseParasite"/>
        </authorList>
    </citation>
    <scope>IDENTIFICATION</scope>
</reference>
<evidence type="ECO:0000256" key="9">
    <source>
        <dbReference type="ARBA" id="ARBA00022801"/>
    </source>
</evidence>
<evidence type="ECO:0000313" key="22">
    <source>
        <dbReference type="WormBase" id="SRAE_2000242600"/>
    </source>
</evidence>
<evidence type="ECO:0000256" key="2">
    <source>
        <dbReference type="ARBA" id="ARBA00004141"/>
    </source>
</evidence>
<dbReference type="AlphaFoldDB" id="A0A090MYT9"/>
<feature type="domain" description="AAA+ ATPase" evidence="18">
    <location>
        <begin position="192"/>
        <end position="329"/>
    </location>
</feature>
<dbReference type="eggNOG" id="KOG0734">
    <property type="taxonomic scope" value="Eukaryota"/>
</dbReference>
<evidence type="ECO:0000256" key="5">
    <source>
        <dbReference type="ARBA" id="ARBA00022670"/>
    </source>
</evidence>
<protein>
    <submittedName>
        <fullName evidence="19 21">ATP-dependent zinc metalloprotease YME1L1</fullName>
    </submittedName>
</protein>
<dbReference type="SUPFAM" id="SSF140990">
    <property type="entry name" value="FtsH protease domain-like"/>
    <property type="match status" value="1"/>
</dbReference>
<evidence type="ECO:0000256" key="15">
    <source>
        <dbReference type="ARBA" id="ARBA00023136"/>
    </source>
</evidence>
<evidence type="ECO:0000256" key="1">
    <source>
        <dbReference type="ARBA" id="ARBA00001947"/>
    </source>
</evidence>
<dbReference type="CTD" id="36380129"/>
<dbReference type="Gene3D" id="1.10.8.60">
    <property type="match status" value="1"/>
</dbReference>
<dbReference type="GO" id="GO:0016887">
    <property type="term" value="F:ATP hydrolysis activity"/>
    <property type="evidence" value="ECO:0007669"/>
    <property type="project" value="InterPro"/>
</dbReference>
<comment type="subcellular location">
    <subcellularLocation>
        <location evidence="2">Membrane</location>
        <topology evidence="2">Multi-pass membrane protein</topology>
    </subcellularLocation>
</comment>
<comment type="cofactor">
    <cofactor evidence="1">
        <name>Zn(2+)</name>
        <dbReference type="ChEBI" id="CHEBI:29105"/>
    </cofactor>
</comment>
<dbReference type="GO" id="GO:0004222">
    <property type="term" value="F:metalloendopeptidase activity"/>
    <property type="evidence" value="ECO:0007669"/>
    <property type="project" value="InterPro"/>
</dbReference>
<keyword evidence="14 19" id="KW-0482">Metalloprotease</keyword>
<evidence type="ECO:0000259" key="18">
    <source>
        <dbReference type="SMART" id="SM00382"/>
    </source>
</evidence>
<dbReference type="InterPro" id="IPR037219">
    <property type="entry name" value="Peptidase_M41-like"/>
</dbReference>
<organism evidence="19">
    <name type="scientific">Strongyloides ratti</name>
    <name type="common">Parasitic roundworm</name>
    <dbReference type="NCBI Taxonomy" id="34506"/>
    <lineage>
        <taxon>Eukaryota</taxon>
        <taxon>Metazoa</taxon>
        <taxon>Ecdysozoa</taxon>
        <taxon>Nematoda</taxon>
        <taxon>Chromadorea</taxon>
        <taxon>Rhabditida</taxon>
        <taxon>Tylenchina</taxon>
        <taxon>Panagrolaimomorpha</taxon>
        <taxon>Strongyloidoidea</taxon>
        <taxon>Strongyloididae</taxon>
        <taxon>Strongyloides</taxon>
    </lineage>
</organism>
<evidence type="ECO:0000256" key="14">
    <source>
        <dbReference type="ARBA" id="ARBA00023049"/>
    </source>
</evidence>
<dbReference type="GO" id="GO:0005524">
    <property type="term" value="F:ATP binding"/>
    <property type="evidence" value="ECO:0007669"/>
    <property type="project" value="UniProtKB-KW"/>
</dbReference>
<dbReference type="InterPro" id="IPR003960">
    <property type="entry name" value="ATPase_AAA_CS"/>
</dbReference>
<evidence type="ECO:0000256" key="16">
    <source>
        <dbReference type="RuleBase" id="RU003651"/>
    </source>
</evidence>
<dbReference type="WormBase" id="SRAE_2000242600">
    <property type="protein sequence ID" value="SRP03725"/>
    <property type="gene ID" value="WBGene00262636"/>
</dbReference>
<keyword evidence="8 16" id="KW-0547">Nucleotide-binding</keyword>
<dbReference type="CDD" id="cd19501">
    <property type="entry name" value="RecA-like_FtsH"/>
    <property type="match status" value="1"/>
</dbReference>
<sequence>MNKLFPAHRLTFFAYFRTKSEKQTTSGVQGTSSKIGFSPPFTGFSQSFLKYKKATETEKTSLNWNELKNELNKMSNEKKEIYLEALVRGILSKSENLGENKAGKKSFFSFSRILLTIFFSTIVITFIFRPKDVLGTKGFFSTLFPNYREVEYEKINTTFKDVKGSDEAKTELVEIVNYLREPEKYLKLGAKLPKGVILVGPPGTGKTLLARAVAGEANVPFFYTSGSEFDEILVGEGAKRVRALFKNAKANAPCIIFIDEIDSIGSTRVLSSIHPYANQTINQLLTEMDGFNKNEGIIVIAATNRFDDLDKALLRPGRFDIHVFCKKPDLAGRKEMFDLYLSKITHKGVDVEKLARSTMSFTGADIENLVNQAALKAATEGYNFVMQKHLEDAKDRVLMGPARIKGKVPNEKVNKYTAYHEAGHTLVAIFTSYAKPLNKVTIIPRGNSLGHASFIPKEELYQTTKAELLAELDVCMGGRVAEELIFGSENITTGAHNDLKRATEIAKALVQQFGMSENIGLRDYTNLNNKEILSQHMSEKIDQEIDRIMKESYERAKKILTTRQTEHKRLAEALLEYETLTLEEVERVIEGIPLTRKPTEIFSDKEYEKKKIAKSLDTSPVVAEGSGNFV</sequence>
<comment type="similarity">
    <text evidence="3">In the C-terminal section; belongs to the peptidase M41 family.</text>
</comment>
<dbReference type="OMA" id="KYDSDPM"/>
<evidence type="ECO:0000256" key="11">
    <source>
        <dbReference type="ARBA" id="ARBA00022840"/>
    </source>
</evidence>
<dbReference type="PANTHER" id="PTHR23076:SF97">
    <property type="entry name" value="ATP-DEPENDENT ZINC METALLOPROTEASE YME1L1"/>
    <property type="match status" value="1"/>
</dbReference>
<dbReference type="STRING" id="34506.A0A090MYT9"/>
<keyword evidence="20" id="KW-1185">Reference proteome</keyword>